<dbReference type="InterPro" id="IPR050297">
    <property type="entry name" value="LipidA_mod_glycosyltrf_83"/>
</dbReference>
<dbReference type="PANTHER" id="PTHR33908">
    <property type="entry name" value="MANNOSYLTRANSFERASE YKCB-RELATED"/>
    <property type="match status" value="1"/>
</dbReference>
<feature type="transmembrane region" description="Helical" evidence="8">
    <location>
        <begin position="266"/>
        <end position="287"/>
    </location>
</feature>
<keyword evidence="3" id="KW-0328">Glycosyltransferase</keyword>
<gene>
    <name evidence="10" type="ORF">A2693_03300</name>
</gene>
<evidence type="ECO:0000256" key="4">
    <source>
        <dbReference type="ARBA" id="ARBA00022679"/>
    </source>
</evidence>
<evidence type="ECO:0000256" key="5">
    <source>
        <dbReference type="ARBA" id="ARBA00022692"/>
    </source>
</evidence>
<sequence>MKDTRSIALILLISALFIILMLPLQNSVYSDDVAFSQSVRHLLQTGELKVSEYTAASSISHILWGSLFAKLLGFSFTSLNISVIVLLPILLISFYKLLRIIGVSTDRGFIFTLFFFSIPWIPFLTYTFMSDIPFLTLEVLTILFYLKYSKDKNVKYLTVSLVFASIAFLARQLSLALIAGIVTSILLNTKFSLKSVKKMILPLLIPLVTIIFYHIWLSAPGNKTMPQYFYEDQINEVLKNFVPLTNISLNMRVLNLSLFMHRTLNYASQAMGLLFPLIFVLIISNIPKVKRFIKRNFRIIIFSTTVAGLLYLLDVINFRKEYYAGFPLNEYEYESLFPIPWAHIWKYLVILSIPFWSVLMAKTYTNGSQKIDAQKRYLIITFLGVLFMTVITFQSWDRYVLPLLPFVFIYLARVTKTLKFNLLISVPIVALFLIDAIQMTKLRYDEAGLLYKIGNQLVQQGAEPSTIDLNRDQGWDIWFYYEKGVQEQIKEANGDKTKINFRVYPLPKKNIKYGIYTDRMIKYQTLNIDEDSFFIIPFKSLFVSSKLTFVNY</sequence>
<reference evidence="10 11" key="1">
    <citation type="journal article" date="2016" name="Nat. Commun.">
        <title>Thousands of microbial genomes shed light on interconnected biogeochemical processes in an aquifer system.</title>
        <authorList>
            <person name="Anantharaman K."/>
            <person name="Brown C.T."/>
            <person name="Hug L.A."/>
            <person name="Sharon I."/>
            <person name="Castelle C.J."/>
            <person name="Probst A.J."/>
            <person name="Thomas B.C."/>
            <person name="Singh A."/>
            <person name="Wilkins M.J."/>
            <person name="Karaoz U."/>
            <person name="Brodie E.L."/>
            <person name="Williams K.H."/>
            <person name="Hubbard S.S."/>
            <person name="Banfield J.F."/>
        </authorList>
    </citation>
    <scope>NUCLEOTIDE SEQUENCE [LARGE SCALE GENOMIC DNA]</scope>
</reference>
<evidence type="ECO:0000256" key="1">
    <source>
        <dbReference type="ARBA" id="ARBA00004651"/>
    </source>
</evidence>
<evidence type="ECO:0000256" key="3">
    <source>
        <dbReference type="ARBA" id="ARBA00022676"/>
    </source>
</evidence>
<feature type="transmembrane region" description="Helical" evidence="8">
    <location>
        <begin position="199"/>
        <end position="216"/>
    </location>
</feature>
<accession>A0A1F5G662</accession>
<evidence type="ECO:0000313" key="11">
    <source>
        <dbReference type="Proteomes" id="UP000178577"/>
    </source>
</evidence>
<feature type="transmembrane region" description="Helical" evidence="8">
    <location>
        <begin position="109"/>
        <end position="129"/>
    </location>
</feature>
<dbReference type="AlphaFoldDB" id="A0A1F5G662"/>
<evidence type="ECO:0000256" key="6">
    <source>
        <dbReference type="ARBA" id="ARBA00022989"/>
    </source>
</evidence>
<dbReference type="Pfam" id="PF13231">
    <property type="entry name" value="PMT_2"/>
    <property type="match status" value="1"/>
</dbReference>
<dbReference type="Proteomes" id="UP000178577">
    <property type="component" value="Unassembled WGS sequence"/>
</dbReference>
<feature type="transmembrane region" description="Helical" evidence="8">
    <location>
        <begin position="344"/>
        <end position="365"/>
    </location>
</feature>
<name>A0A1F5G662_9BACT</name>
<keyword evidence="2" id="KW-1003">Cell membrane</keyword>
<dbReference type="EMBL" id="MFAY01000061">
    <property type="protein sequence ID" value="OGD87329.1"/>
    <property type="molecule type" value="Genomic_DNA"/>
</dbReference>
<dbReference type="GO" id="GO:0005886">
    <property type="term" value="C:plasma membrane"/>
    <property type="evidence" value="ECO:0007669"/>
    <property type="project" value="UniProtKB-SubCell"/>
</dbReference>
<feature type="transmembrane region" description="Helical" evidence="8">
    <location>
        <begin position="156"/>
        <end position="187"/>
    </location>
</feature>
<proteinExistence type="predicted"/>
<dbReference type="PANTHER" id="PTHR33908:SF11">
    <property type="entry name" value="MEMBRANE PROTEIN"/>
    <property type="match status" value="1"/>
</dbReference>
<feature type="transmembrane region" description="Helical" evidence="8">
    <location>
        <begin position="71"/>
        <end position="97"/>
    </location>
</feature>
<dbReference type="GO" id="GO:0016763">
    <property type="term" value="F:pentosyltransferase activity"/>
    <property type="evidence" value="ECO:0007669"/>
    <property type="project" value="TreeGrafter"/>
</dbReference>
<dbReference type="InterPro" id="IPR038731">
    <property type="entry name" value="RgtA/B/C-like"/>
</dbReference>
<protein>
    <recommendedName>
        <fullName evidence="9">Glycosyltransferase RgtA/B/C/D-like domain-containing protein</fullName>
    </recommendedName>
</protein>
<dbReference type="GO" id="GO:0009103">
    <property type="term" value="P:lipopolysaccharide biosynthetic process"/>
    <property type="evidence" value="ECO:0007669"/>
    <property type="project" value="UniProtKB-ARBA"/>
</dbReference>
<evidence type="ECO:0000259" key="9">
    <source>
        <dbReference type="Pfam" id="PF13231"/>
    </source>
</evidence>
<keyword evidence="5 8" id="KW-0812">Transmembrane</keyword>
<keyword evidence="4" id="KW-0808">Transferase</keyword>
<comment type="caution">
    <text evidence="10">The sequence shown here is derived from an EMBL/GenBank/DDBJ whole genome shotgun (WGS) entry which is preliminary data.</text>
</comment>
<keyword evidence="7 8" id="KW-0472">Membrane</keyword>
<evidence type="ECO:0000256" key="7">
    <source>
        <dbReference type="ARBA" id="ARBA00023136"/>
    </source>
</evidence>
<feature type="transmembrane region" description="Helical" evidence="8">
    <location>
        <begin position="377"/>
        <end position="396"/>
    </location>
</feature>
<organism evidence="10 11">
    <name type="scientific">Candidatus Curtissbacteria bacterium RIFCSPHIGHO2_01_FULL_40_12</name>
    <dbReference type="NCBI Taxonomy" id="1797710"/>
    <lineage>
        <taxon>Bacteria</taxon>
        <taxon>Candidatus Curtissiibacteriota</taxon>
    </lineage>
</organism>
<comment type="subcellular location">
    <subcellularLocation>
        <location evidence="1">Cell membrane</location>
        <topology evidence="1">Multi-pass membrane protein</topology>
    </subcellularLocation>
</comment>
<feature type="domain" description="Glycosyltransferase RgtA/B/C/D-like" evidence="9">
    <location>
        <begin position="66"/>
        <end position="216"/>
    </location>
</feature>
<evidence type="ECO:0000256" key="8">
    <source>
        <dbReference type="SAM" id="Phobius"/>
    </source>
</evidence>
<feature type="transmembrane region" description="Helical" evidence="8">
    <location>
        <begin position="299"/>
        <end position="318"/>
    </location>
</feature>
<evidence type="ECO:0000313" key="10">
    <source>
        <dbReference type="EMBL" id="OGD87329.1"/>
    </source>
</evidence>
<keyword evidence="6 8" id="KW-1133">Transmembrane helix</keyword>
<feature type="transmembrane region" description="Helical" evidence="8">
    <location>
        <begin position="416"/>
        <end position="434"/>
    </location>
</feature>
<evidence type="ECO:0000256" key="2">
    <source>
        <dbReference type="ARBA" id="ARBA00022475"/>
    </source>
</evidence>